<reference evidence="6" key="2">
    <citation type="submission" date="2025-09" db="UniProtKB">
        <authorList>
            <consortium name="Ensembl"/>
        </authorList>
    </citation>
    <scope>IDENTIFICATION</scope>
</reference>
<evidence type="ECO:0000313" key="7">
    <source>
        <dbReference type="Proteomes" id="UP000472270"/>
    </source>
</evidence>
<dbReference type="InterPro" id="IPR043545">
    <property type="entry name" value="GRIP1/2"/>
</dbReference>
<dbReference type="AlphaFoldDB" id="A0A673HBS6"/>
<dbReference type="FunFam" id="2.30.42.10:FF:000034">
    <property type="entry name" value="Glutamate receptor interacting protein 1"/>
    <property type="match status" value="1"/>
</dbReference>
<dbReference type="CDD" id="cd06684">
    <property type="entry name" value="PDZ3_GRIP1-2-like"/>
    <property type="match status" value="1"/>
</dbReference>
<dbReference type="PANTHER" id="PTHR46227">
    <property type="entry name" value="GLUTAMATE RECEPTOR-INTERACTING PROTEIN GRIP"/>
    <property type="match status" value="1"/>
</dbReference>
<dbReference type="FunFam" id="2.30.42.10:FF:000022">
    <property type="entry name" value="Glutamate receptor interacting protein 1"/>
    <property type="match status" value="1"/>
</dbReference>
<evidence type="ECO:0000256" key="4">
    <source>
        <dbReference type="SAM" id="MobiDB-lite"/>
    </source>
</evidence>
<reference evidence="6" key="1">
    <citation type="submission" date="2025-08" db="UniProtKB">
        <authorList>
            <consortium name="Ensembl"/>
        </authorList>
    </citation>
    <scope>IDENTIFICATION</scope>
</reference>
<keyword evidence="7" id="KW-1185">Reference proteome</keyword>
<dbReference type="FunFam" id="2.30.42.10:FF:000021">
    <property type="entry name" value="Glutamate receptor interacting protein 1"/>
    <property type="match status" value="1"/>
</dbReference>
<evidence type="ECO:0000256" key="2">
    <source>
        <dbReference type="ARBA" id="ARBA00022490"/>
    </source>
</evidence>
<protein>
    <submittedName>
        <fullName evidence="6">Glutamate receptor-interacting protein 1-like</fullName>
    </submittedName>
</protein>
<proteinExistence type="predicted"/>
<evidence type="ECO:0000256" key="3">
    <source>
        <dbReference type="ARBA" id="ARBA00022737"/>
    </source>
</evidence>
<feature type="domain" description="PDZ" evidence="5">
    <location>
        <begin position="479"/>
        <end position="564"/>
    </location>
</feature>
<dbReference type="Gene3D" id="2.30.42.10">
    <property type="match status" value="6"/>
</dbReference>
<feature type="domain" description="PDZ" evidence="5">
    <location>
        <begin position="579"/>
        <end position="661"/>
    </location>
</feature>
<dbReference type="InterPro" id="IPR036034">
    <property type="entry name" value="PDZ_sf"/>
</dbReference>
<dbReference type="FunFam" id="2.30.42.10:FF:000023">
    <property type="entry name" value="Glutamate receptor interacting protein 1"/>
    <property type="match status" value="1"/>
</dbReference>
<accession>A0A673HBS6</accession>
<gene>
    <name evidence="6" type="primary">LOC107725502</name>
</gene>
<evidence type="ECO:0000259" key="5">
    <source>
        <dbReference type="PROSITE" id="PS50106"/>
    </source>
</evidence>
<dbReference type="Pfam" id="PF00595">
    <property type="entry name" value="PDZ"/>
    <property type="match status" value="5"/>
</dbReference>
<dbReference type="CDD" id="cd06687">
    <property type="entry name" value="PDZ1_GRIP1-2-like"/>
    <property type="match status" value="1"/>
</dbReference>
<feature type="domain" description="PDZ" evidence="5">
    <location>
        <begin position="2"/>
        <end position="85"/>
    </location>
</feature>
<dbReference type="InterPro" id="IPR001478">
    <property type="entry name" value="PDZ"/>
</dbReference>
<dbReference type="Ensembl" id="ENSSRHT00000025067.1">
    <property type="protein sequence ID" value="ENSSRHP00000024338.1"/>
    <property type="gene ID" value="ENSSRHG00000011824.1"/>
</dbReference>
<sequence length="794" mass="85369">ITVELIKKEGTTLGLTVSGGIDKDGKPRVSNLRQGGIAARSDQLNVGDYIKSVNGINLTKFRHDEIISLLKNVGERVVLEVEYELPPVWVMFKNVEVTLHKEGNTFGFVIRGGAHEDRNKSRPVTITTIRPGGPADREGTIKPGDRLLSIDGIRLHGASHAEAMSILKQCGQEATLLIEYDVSVMDSVATASGPLLVEVAKSMGSSLGLALSTSMYCNKQVIIIDKVKPASIADRCGALHAGDHILSVDGTSMEYCTLAEATQLLASASEHVKMEILPHHQTRLALKGPEHVDNESFAKTFLSFSYTALGSSFSPTSMSAYSLSSLNMNTLPRTMYPTSPRGTMMRRKLKKKNYKSSMSLASSTVGLAGQVVHTETTEVTLISDSIMGFGIQLQGGVFATETLSSPPLIAYIDPDSPAERCGILQIGDRILSINGIPTEDSTLEETNQLLRDSSITSKVTLEIEFDVAESVIPSSGTFHVKLPKKPGVELGITISSPSSRKPGDALIISDIKKGSVAHRTGTLELGDKLLAIDNIRLDNCSMEDAVQILQQCEDLVKLKIRKDEDNSDEQESSGAIIYTVELKRFGGPLGITISGTEEPFDPIIISSLTKGGLAERTGAIHIGDRILAINSNSLKGKPLSEAIHLLQMAGESVTLKIKKQGELASPKQPSVTGRLNDLSDMEDDGQAGQKPGKLSDIYSTTIPSVDSAVESWDGSAMDATFSTQAKRMKHNAVAPSGDECVNTASMLFSALPIPGNLCIQELLCRCCARMQHNAYMYSLLGTVYCRSFFLLSAG</sequence>
<dbReference type="CDD" id="cd06682">
    <property type="entry name" value="PDZ5_GRIP1-2-like"/>
    <property type="match status" value="1"/>
</dbReference>
<dbReference type="InterPro" id="IPR041489">
    <property type="entry name" value="PDZ_6"/>
</dbReference>
<dbReference type="PROSITE" id="PS50106">
    <property type="entry name" value="PDZ"/>
    <property type="match status" value="6"/>
</dbReference>
<dbReference type="PANTHER" id="PTHR46227:SF3">
    <property type="entry name" value="GLUTAMATE RECEPTOR-INTERACTING PROTEIN 1"/>
    <property type="match status" value="1"/>
</dbReference>
<feature type="domain" description="PDZ" evidence="5">
    <location>
        <begin position="378"/>
        <end position="453"/>
    </location>
</feature>
<evidence type="ECO:0000313" key="6">
    <source>
        <dbReference type="Ensembl" id="ENSSRHP00000024338.1"/>
    </source>
</evidence>
<dbReference type="SMART" id="SM00228">
    <property type="entry name" value="PDZ"/>
    <property type="match status" value="6"/>
</dbReference>
<dbReference type="FunFam" id="2.30.42.10:FF:000031">
    <property type="entry name" value="Glutamate receptor interacting protein 1"/>
    <property type="match status" value="1"/>
</dbReference>
<name>A0A673HBS6_9TELE</name>
<organism evidence="6 7">
    <name type="scientific">Sinocyclocheilus rhinocerous</name>
    <dbReference type="NCBI Taxonomy" id="307959"/>
    <lineage>
        <taxon>Eukaryota</taxon>
        <taxon>Metazoa</taxon>
        <taxon>Chordata</taxon>
        <taxon>Craniata</taxon>
        <taxon>Vertebrata</taxon>
        <taxon>Euteleostomi</taxon>
        <taxon>Actinopterygii</taxon>
        <taxon>Neopterygii</taxon>
        <taxon>Teleostei</taxon>
        <taxon>Ostariophysi</taxon>
        <taxon>Cypriniformes</taxon>
        <taxon>Cyprinidae</taxon>
        <taxon>Cyprininae</taxon>
        <taxon>Sinocyclocheilus</taxon>
    </lineage>
</organism>
<feature type="domain" description="PDZ" evidence="5">
    <location>
        <begin position="96"/>
        <end position="182"/>
    </location>
</feature>
<dbReference type="Pfam" id="PF17820">
    <property type="entry name" value="PDZ_6"/>
    <property type="match status" value="1"/>
</dbReference>
<evidence type="ECO:0000256" key="1">
    <source>
        <dbReference type="ARBA" id="ARBA00004496"/>
    </source>
</evidence>
<dbReference type="GO" id="GO:0098887">
    <property type="term" value="P:neurotransmitter receptor transport, endosome to postsynaptic membrane"/>
    <property type="evidence" value="ECO:0007669"/>
    <property type="project" value="TreeGrafter"/>
</dbReference>
<dbReference type="CDD" id="cd06681">
    <property type="entry name" value="PDZ2_GRIP1-2-like"/>
    <property type="match status" value="1"/>
</dbReference>
<comment type="subcellular location">
    <subcellularLocation>
        <location evidence="1">Cytoplasm</location>
    </subcellularLocation>
</comment>
<feature type="region of interest" description="Disordered" evidence="4">
    <location>
        <begin position="661"/>
        <end position="691"/>
    </location>
</feature>
<dbReference type="Proteomes" id="UP000472270">
    <property type="component" value="Unassembled WGS sequence"/>
</dbReference>
<dbReference type="CDD" id="cd06683">
    <property type="entry name" value="PDZ6_GRIP1-2-like"/>
    <property type="match status" value="1"/>
</dbReference>
<dbReference type="GO" id="GO:0005737">
    <property type="term" value="C:cytoplasm"/>
    <property type="evidence" value="ECO:0007669"/>
    <property type="project" value="UniProtKB-SubCell"/>
</dbReference>
<dbReference type="FunFam" id="2.30.42.10:FF:000025">
    <property type="entry name" value="Glutamate receptor interacting protein 1"/>
    <property type="match status" value="1"/>
</dbReference>
<keyword evidence="2" id="KW-0963">Cytoplasm</keyword>
<feature type="domain" description="PDZ" evidence="5">
    <location>
        <begin position="196"/>
        <end position="280"/>
    </location>
</feature>
<keyword evidence="3" id="KW-0677">Repeat</keyword>
<dbReference type="SUPFAM" id="SSF50156">
    <property type="entry name" value="PDZ domain-like"/>
    <property type="match status" value="6"/>
</dbReference>
<dbReference type="CDD" id="cd06686">
    <property type="entry name" value="PDZ4_GRIP1-2-like"/>
    <property type="match status" value="1"/>
</dbReference>